<feature type="region of interest" description="Disordered" evidence="1">
    <location>
        <begin position="22"/>
        <end position="66"/>
    </location>
</feature>
<dbReference type="PROSITE" id="PS51257">
    <property type="entry name" value="PROKAR_LIPOPROTEIN"/>
    <property type="match status" value="1"/>
</dbReference>
<evidence type="ECO:0000313" key="3">
    <source>
        <dbReference type="EMBL" id="MFD0764924.1"/>
    </source>
</evidence>
<feature type="signal peptide" evidence="2">
    <location>
        <begin position="1"/>
        <end position="19"/>
    </location>
</feature>
<accession>A0ABW2ZFF4</accession>
<comment type="caution">
    <text evidence="3">The sequence shown here is derived from an EMBL/GenBank/DDBJ whole genome shotgun (WGS) entry which is preliminary data.</text>
</comment>
<evidence type="ECO:0000313" key="4">
    <source>
        <dbReference type="Proteomes" id="UP001597073"/>
    </source>
</evidence>
<dbReference type="Proteomes" id="UP001597073">
    <property type="component" value="Unassembled WGS sequence"/>
</dbReference>
<feature type="chain" id="PRO_5046911823" description="Coproporphyrinogen III oxidase" evidence="2">
    <location>
        <begin position="20"/>
        <end position="66"/>
    </location>
</feature>
<evidence type="ECO:0008006" key="5">
    <source>
        <dbReference type="Google" id="ProtNLM"/>
    </source>
</evidence>
<dbReference type="EMBL" id="JBHTIA010000003">
    <property type="protein sequence ID" value="MFD0764924.1"/>
    <property type="molecule type" value="Genomic_DNA"/>
</dbReference>
<evidence type="ECO:0000256" key="1">
    <source>
        <dbReference type="SAM" id="MobiDB-lite"/>
    </source>
</evidence>
<keyword evidence="4" id="KW-1185">Reference proteome</keyword>
<gene>
    <name evidence="3" type="ORF">ACFQZI_08660</name>
</gene>
<reference evidence="4" key="1">
    <citation type="journal article" date="2019" name="Int. J. Syst. Evol. Microbiol.">
        <title>The Global Catalogue of Microorganisms (GCM) 10K type strain sequencing project: providing services to taxonomists for standard genome sequencing and annotation.</title>
        <authorList>
            <consortium name="The Broad Institute Genomics Platform"/>
            <consortium name="The Broad Institute Genome Sequencing Center for Infectious Disease"/>
            <person name="Wu L."/>
            <person name="Ma J."/>
        </authorList>
    </citation>
    <scope>NUCLEOTIDE SEQUENCE [LARGE SCALE GENOMIC DNA]</scope>
    <source>
        <strain evidence="4">CCUG 60742</strain>
    </source>
</reference>
<organism evidence="3 4">
    <name type="scientific">Mucilaginibacter lutimaris</name>
    <dbReference type="NCBI Taxonomy" id="931629"/>
    <lineage>
        <taxon>Bacteria</taxon>
        <taxon>Pseudomonadati</taxon>
        <taxon>Bacteroidota</taxon>
        <taxon>Sphingobacteriia</taxon>
        <taxon>Sphingobacteriales</taxon>
        <taxon>Sphingobacteriaceae</taxon>
        <taxon>Mucilaginibacter</taxon>
    </lineage>
</organism>
<name>A0ABW2ZFF4_9SPHI</name>
<feature type="compositionally biased region" description="Basic and acidic residues" evidence="1">
    <location>
        <begin position="56"/>
        <end position="66"/>
    </location>
</feature>
<protein>
    <recommendedName>
        <fullName evidence="5">Coproporphyrinogen III oxidase</fullName>
    </recommendedName>
</protein>
<keyword evidence="2" id="KW-0732">Signal</keyword>
<proteinExistence type="predicted"/>
<sequence>MKKQILSFALVATMIGSIAAGCSSEKKTGGSDSTQTDSAAAVAPASTTDTAAKADTTVKDTTKKPM</sequence>
<evidence type="ECO:0000256" key="2">
    <source>
        <dbReference type="SAM" id="SignalP"/>
    </source>
</evidence>
<dbReference type="RefSeq" id="WP_377141189.1">
    <property type="nucleotide sequence ID" value="NZ_JBHTIA010000003.1"/>
</dbReference>